<accession>A0A7C3J666</accession>
<sequence length="169" mass="19078">MKYLFLLLLLLSLVSCSLGPVYVYNYQPVIEIIADTTQTKFFVEDLSPDGWWSGDGVDSLDFKIQLSETKKVKSYVTDIKFNLVTENYGSVFEDRVSFITPIELSGTKSDTLTLPLSINERSAYYVDISDGINDNVGTAVFMIKAIYYDESGKSYESLPFYLPVKVIKP</sequence>
<gene>
    <name evidence="1" type="ORF">ENS15_03660</name>
</gene>
<reference evidence="1" key="1">
    <citation type="journal article" date="2020" name="mSystems">
        <title>Genome- and Community-Level Interaction Insights into Carbon Utilization and Element Cycling Functions of Hydrothermarchaeota in Hydrothermal Sediment.</title>
        <authorList>
            <person name="Zhou Z."/>
            <person name="Liu Y."/>
            <person name="Xu W."/>
            <person name="Pan J."/>
            <person name="Luo Z.H."/>
            <person name="Li M."/>
        </authorList>
    </citation>
    <scope>NUCLEOTIDE SEQUENCE [LARGE SCALE GENOMIC DNA]</scope>
    <source>
        <strain evidence="1">SpSt-464</strain>
    </source>
</reference>
<comment type="caution">
    <text evidence="1">The sequence shown here is derived from an EMBL/GenBank/DDBJ whole genome shotgun (WGS) entry which is preliminary data.</text>
</comment>
<organism evidence="1">
    <name type="scientific">candidate division WOR-3 bacterium</name>
    <dbReference type="NCBI Taxonomy" id="2052148"/>
    <lineage>
        <taxon>Bacteria</taxon>
        <taxon>Bacteria division WOR-3</taxon>
    </lineage>
</organism>
<proteinExistence type="predicted"/>
<dbReference type="EMBL" id="DSTT01000005">
    <property type="protein sequence ID" value="HFK23729.1"/>
    <property type="molecule type" value="Genomic_DNA"/>
</dbReference>
<name>A0A7C3J666_UNCW3</name>
<protein>
    <recommendedName>
        <fullName evidence="2">Lipoprotein</fullName>
    </recommendedName>
</protein>
<dbReference type="AlphaFoldDB" id="A0A7C3J666"/>
<evidence type="ECO:0000313" key="1">
    <source>
        <dbReference type="EMBL" id="HFK23729.1"/>
    </source>
</evidence>
<evidence type="ECO:0008006" key="2">
    <source>
        <dbReference type="Google" id="ProtNLM"/>
    </source>
</evidence>
<dbReference type="PROSITE" id="PS51257">
    <property type="entry name" value="PROKAR_LIPOPROTEIN"/>
    <property type="match status" value="1"/>
</dbReference>